<dbReference type="PANTHER" id="PTHR30136:SF35">
    <property type="entry name" value="HTH-TYPE TRANSCRIPTIONAL REGULATOR RV1719"/>
    <property type="match status" value="1"/>
</dbReference>
<evidence type="ECO:0000256" key="3">
    <source>
        <dbReference type="ARBA" id="ARBA00023163"/>
    </source>
</evidence>
<sequence length="265" mass="30793">MVLYKLEIKKLGEGKMDSYEVSTLKKGLLILDVLRQKHSLTLTEIMEELSMNKTSVFRMLYTLEKMNYVIKYNKYYQLNPHIFRDEHLYWHKDIQWASLVAPYQLARQEEITTYIGILEDYEMVIKNVIREPFEHPTYQAIDTRTPMHSSALGKVVLAHLSAKKQREILNSIELNTFTTKTFYDYGLLIPHLQVIKAQGYAVDNEETNVGKICIAVPIYVNEEVFGAIALHGSTNQIRKTAIRSFAKKLEEASQQLTEEIHYLLA</sequence>
<dbReference type="GO" id="GO:0045892">
    <property type="term" value="P:negative regulation of DNA-templated transcription"/>
    <property type="evidence" value="ECO:0007669"/>
    <property type="project" value="TreeGrafter"/>
</dbReference>
<dbReference type="InterPro" id="IPR029016">
    <property type="entry name" value="GAF-like_dom_sf"/>
</dbReference>
<protein>
    <submittedName>
        <fullName evidence="6">IclR family transcriptional regulator</fullName>
    </submittedName>
</protein>
<keyword evidence="1" id="KW-0805">Transcription regulation</keyword>
<evidence type="ECO:0000259" key="4">
    <source>
        <dbReference type="PROSITE" id="PS51077"/>
    </source>
</evidence>
<keyword evidence="3" id="KW-0804">Transcription</keyword>
<comment type="caution">
    <text evidence="6">The sequence shown here is derived from an EMBL/GenBank/DDBJ whole genome shotgun (WGS) entry which is preliminary data.</text>
</comment>
<name>A0A544ULF6_LYSSH</name>
<dbReference type="Pfam" id="PF01614">
    <property type="entry name" value="IclR_C"/>
    <property type="match status" value="1"/>
</dbReference>
<gene>
    <name evidence="6" type="ORF">C7Y47_10140</name>
</gene>
<dbReference type="InterPro" id="IPR014757">
    <property type="entry name" value="Tscrpt_reg_IclR_C"/>
</dbReference>
<evidence type="ECO:0000259" key="5">
    <source>
        <dbReference type="PROSITE" id="PS51078"/>
    </source>
</evidence>
<dbReference type="AlphaFoldDB" id="A0A544ULF6"/>
<dbReference type="InterPro" id="IPR050707">
    <property type="entry name" value="HTH_MetabolicPath_Reg"/>
</dbReference>
<dbReference type="SMART" id="SM00346">
    <property type="entry name" value="HTH_ICLR"/>
    <property type="match status" value="1"/>
</dbReference>
<dbReference type="Proteomes" id="UP000317944">
    <property type="component" value="Unassembled WGS sequence"/>
</dbReference>
<dbReference type="Gene3D" id="1.10.10.10">
    <property type="entry name" value="Winged helix-like DNA-binding domain superfamily/Winged helix DNA-binding domain"/>
    <property type="match status" value="1"/>
</dbReference>
<dbReference type="SUPFAM" id="SSF55781">
    <property type="entry name" value="GAF domain-like"/>
    <property type="match status" value="1"/>
</dbReference>
<feature type="domain" description="IclR-ED" evidence="5">
    <location>
        <begin position="74"/>
        <end position="262"/>
    </location>
</feature>
<keyword evidence="2" id="KW-0238">DNA-binding</keyword>
<dbReference type="PROSITE" id="PS51077">
    <property type="entry name" value="HTH_ICLR"/>
    <property type="match status" value="1"/>
</dbReference>
<feature type="domain" description="HTH iclR-type" evidence="4">
    <location>
        <begin position="21"/>
        <end position="80"/>
    </location>
</feature>
<dbReference type="EMBL" id="SADV01000006">
    <property type="protein sequence ID" value="TQR34324.1"/>
    <property type="molecule type" value="Genomic_DNA"/>
</dbReference>
<evidence type="ECO:0000313" key="7">
    <source>
        <dbReference type="Proteomes" id="UP000317944"/>
    </source>
</evidence>
<dbReference type="PANTHER" id="PTHR30136">
    <property type="entry name" value="HELIX-TURN-HELIX TRANSCRIPTIONAL REGULATOR, ICLR FAMILY"/>
    <property type="match status" value="1"/>
</dbReference>
<dbReference type="InterPro" id="IPR005471">
    <property type="entry name" value="Tscrpt_reg_IclR_N"/>
</dbReference>
<dbReference type="SUPFAM" id="SSF46785">
    <property type="entry name" value="Winged helix' DNA-binding domain"/>
    <property type="match status" value="1"/>
</dbReference>
<evidence type="ECO:0000313" key="6">
    <source>
        <dbReference type="EMBL" id="TQR34324.1"/>
    </source>
</evidence>
<dbReference type="Pfam" id="PF09339">
    <property type="entry name" value="HTH_IclR"/>
    <property type="match status" value="1"/>
</dbReference>
<proteinExistence type="predicted"/>
<dbReference type="GO" id="GO:0003677">
    <property type="term" value="F:DNA binding"/>
    <property type="evidence" value="ECO:0007669"/>
    <property type="project" value="UniProtKB-KW"/>
</dbReference>
<organism evidence="6 7">
    <name type="scientific">Lysinibacillus sphaericus</name>
    <name type="common">Bacillus sphaericus</name>
    <dbReference type="NCBI Taxonomy" id="1421"/>
    <lineage>
        <taxon>Bacteria</taxon>
        <taxon>Bacillati</taxon>
        <taxon>Bacillota</taxon>
        <taxon>Bacilli</taxon>
        <taxon>Bacillales</taxon>
        <taxon>Bacillaceae</taxon>
        <taxon>Lysinibacillus</taxon>
    </lineage>
</organism>
<dbReference type="InterPro" id="IPR036388">
    <property type="entry name" value="WH-like_DNA-bd_sf"/>
</dbReference>
<evidence type="ECO:0000256" key="2">
    <source>
        <dbReference type="ARBA" id="ARBA00023125"/>
    </source>
</evidence>
<dbReference type="GO" id="GO:0003700">
    <property type="term" value="F:DNA-binding transcription factor activity"/>
    <property type="evidence" value="ECO:0007669"/>
    <property type="project" value="TreeGrafter"/>
</dbReference>
<dbReference type="InterPro" id="IPR036390">
    <property type="entry name" value="WH_DNA-bd_sf"/>
</dbReference>
<dbReference type="OrthoDB" id="9791752at2"/>
<dbReference type="PROSITE" id="PS51078">
    <property type="entry name" value="ICLR_ED"/>
    <property type="match status" value="1"/>
</dbReference>
<reference evidence="6 7" key="1">
    <citation type="submission" date="2018-03" db="EMBL/GenBank/DDBJ databases">
        <title>Aerobic endospore-forming bacteria genome sequencing and assembly.</title>
        <authorList>
            <person name="Cavalcante D.A."/>
            <person name="Driks A."/>
            <person name="Putonti C."/>
            <person name="De-Souza M.T."/>
        </authorList>
    </citation>
    <scope>NUCLEOTIDE SEQUENCE [LARGE SCALE GENOMIC DNA]</scope>
    <source>
        <strain evidence="6 7">SDF0037</strain>
    </source>
</reference>
<accession>A0A544ULF6</accession>
<dbReference type="Gene3D" id="3.30.450.40">
    <property type="match status" value="1"/>
</dbReference>
<evidence type="ECO:0000256" key="1">
    <source>
        <dbReference type="ARBA" id="ARBA00023015"/>
    </source>
</evidence>